<reference evidence="2" key="1">
    <citation type="journal article" date="2023" name="Science">
        <title>Genome structures resolve the early diversification of teleost fishes.</title>
        <authorList>
            <person name="Parey E."/>
            <person name="Louis A."/>
            <person name="Montfort J."/>
            <person name="Bouchez O."/>
            <person name="Roques C."/>
            <person name="Iampietro C."/>
            <person name="Lluch J."/>
            <person name="Castinel A."/>
            <person name="Donnadieu C."/>
            <person name="Desvignes T."/>
            <person name="Floi Bucao C."/>
            <person name="Jouanno E."/>
            <person name="Wen M."/>
            <person name="Mejri S."/>
            <person name="Dirks R."/>
            <person name="Jansen H."/>
            <person name="Henkel C."/>
            <person name="Chen W.J."/>
            <person name="Zahm M."/>
            <person name="Cabau C."/>
            <person name="Klopp C."/>
            <person name="Thompson A.W."/>
            <person name="Robinson-Rechavi M."/>
            <person name="Braasch I."/>
            <person name="Lecointre G."/>
            <person name="Bobe J."/>
            <person name="Postlethwait J.H."/>
            <person name="Berthelot C."/>
            <person name="Roest Crollius H."/>
            <person name="Guiguen Y."/>
        </authorList>
    </citation>
    <scope>NUCLEOTIDE SEQUENCE</scope>
    <source>
        <strain evidence="2">WJC10195</strain>
    </source>
</reference>
<feature type="region of interest" description="Disordered" evidence="1">
    <location>
        <begin position="1"/>
        <end position="31"/>
    </location>
</feature>
<organism evidence="2 3">
    <name type="scientific">Synaphobranchus kaupii</name>
    <name type="common">Kaup's arrowtooth eel</name>
    <dbReference type="NCBI Taxonomy" id="118154"/>
    <lineage>
        <taxon>Eukaryota</taxon>
        <taxon>Metazoa</taxon>
        <taxon>Chordata</taxon>
        <taxon>Craniata</taxon>
        <taxon>Vertebrata</taxon>
        <taxon>Euteleostomi</taxon>
        <taxon>Actinopterygii</taxon>
        <taxon>Neopterygii</taxon>
        <taxon>Teleostei</taxon>
        <taxon>Anguilliformes</taxon>
        <taxon>Synaphobranchidae</taxon>
        <taxon>Synaphobranchus</taxon>
    </lineage>
</organism>
<dbReference type="AlphaFoldDB" id="A0A9Q1EAU8"/>
<dbReference type="EMBL" id="JAINUF010000020">
    <property type="protein sequence ID" value="KAJ8335395.1"/>
    <property type="molecule type" value="Genomic_DNA"/>
</dbReference>
<accession>A0A9Q1EAU8</accession>
<sequence>MLADLASHSPFLNKDSTNRTRSQSLYPIFPQPSPSNTPFVVKPSKGTKLHPCFCPHLLGKRTGPESMLYRLDPKARIPRTKLVQRDAIPTNQDQAEASILHPTYHIPDQLKIKQHRPALHPTGLVLMYYMWHSPTQSGPQHSGYQLIIDPQQHQGPPVSKNLSITFFKQKRNYSLSHRGAQLPRKENLVQDFKEVRAQHSPKFKVKLPGDAIPPWDLETLHSLQGYRELLQRNGELQHRPDRLRHSHF</sequence>
<comment type="caution">
    <text evidence="2">The sequence shown here is derived from an EMBL/GenBank/DDBJ whole genome shotgun (WGS) entry which is preliminary data.</text>
</comment>
<dbReference type="Proteomes" id="UP001152622">
    <property type="component" value="Chromosome 20"/>
</dbReference>
<evidence type="ECO:0000313" key="3">
    <source>
        <dbReference type="Proteomes" id="UP001152622"/>
    </source>
</evidence>
<name>A0A9Q1EAU8_SYNKA</name>
<evidence type="ECO:0000256" key="1">
    <source>
        <dbReference type="SAM" id="MobiDB-lite"/>
    </source>
</evidence>
<gene>
    <name evidence="2" type="ORF">SKAU_G00387370</name>
</gene>
<evidence type="ECO:0000313" key="2">
    <source>
        <dbReference type="EMBL" id="KAJ8335395.1"/>
    </source>
</evidence>
<keyword evidence="3" id="KW-1185">Reference proteome</keyword>
<proteinExistence type="predicted"/>
<protein>
    <submittedName>
        <fullName evidence="2">Uncharacterized protein</fullName>
    </submittedName>
</protein>